<gene>
    <name evidence="1" type="ORF">ACFP2T_26965</name>
</gene>
<name>A0ABW1KG89_9ACTN</name>
<organism evidence="1 2">
    <name type="scientific">Plantactinospora solaniradicis</name>
    <dbReference type="NCBI Taxonomy" id="1723736"/>
    <lineage>
        <taxon>Bacteria</taxon>
        <taxon>Bacillati</taxon>
        <taxon>Actinomycetota</taxon>
        <taxon>Actinomycetes</taxon>
        <taxon>Micromonosporales</taxon>
        <taxon>Micromonosporaceae</taxon>
        <taxon>Plantactinospora</taxon>
    </lineage>
</organism>
<protein>
    <submittedName>
        <fullName evidence="1">Uncharacterized protein</fullName>
    </submittedName>
</protein>
<keyword evidence="2" id="KW-1185">Reference proteome</keyword>
<evidence type="ECO:0000313" key="2">
    <source>
        <dbReference type="Proteomes" id="UP001596203"/>
    </source>
</evidence>
<dbReference type="Proteomes" id="UP001596203">
    <property type="component" value="Unassembled WGS sequence"/>
</dbReference>
<sequence length="199" mass="22210">MINNSSTFGSQRRRWWHSPGRVLLVTLIVVATLFLAGRVAVVGSLEYHFGAGFDDRRFDELETEFDRGQAAFVKAEARMRELAAAHSQAERIGWSLMLICVRDAGRADACEPTTPDDQATFAALPGADVIVHQAKDDGRTFFRCYGDEPPRYTIMHAPDGTDVEAFAEDHGFRSSRALKPGWALLGPIPDVDREDEQWQ</sequence>
<accession>A0ABW1KG89</accession>
<dbReference type="RefSeq" id="WP_377426160.1">
    <property type="nucleotide sequence ID" value="NZ_JBHSPR010000020.1"/>
</dbReference>
<reference evidence="2" key="1">
    <citation type="journal article" date="2019" name="Int. J. Syst. Evol. Microbiol.">
        <title>The Global Catalogue of Microorganisms (GCM) 10K type strain sequencing project: providing services to taxonomists for standard genome sequencing and annotation.</title>
        <authorList>
            <consortium name="The Broad Institute Genomics Platform"/>
            <consortium name="The Broad Institute Genome Sequencing Center for Infectious Disease"/>
            <person name="Wu L."/>
            <person name="Ma J."/>
        </authorList>
    </citation>
    <scope>NUCLEOTIDE SEQUENCE [LARGE SCALE GENOMIC DNA]</scope>
    <source>
        <strain evidence="2">ZS-35-S2</strain>
    </source>
</reference>
<proteinExistence type="predicted"/>
<comment type="caution">
    <text evidence="1">The sequence shown here is derived from an EMBL/GenBank/DDBJ whole genome shotgun (WGS) entry which is preliminary data.</text>
</comment>
<dbReference type="EMBL" id="JBHSPR010000020">
    <property type="protein sequence ID" value="MFC6019833.1"/>
    <property type="molecule type" value="Genomic_DNA"/>
</dbReference>
<evidence type="ECO:0000313" key="1">
    <source>
        <dbReference type="EMBL" id="MFC6019833.1"/>
    </source>
</evidence>